<keyword evidence="1" id="KW-0560">Oxidoreductase</keyword>
<keyword evidence="2" id="KW-1185">Reference proteome</keyword>
<comment type="caution">
    <text evidence="1">The sequence shown here is derived from an EMBL/GenBank/DDBJ whole genome shotgun (WGS) entry which is preliminary data.</text>
</comment>
<proteinExistence type="predicted"/>
<dbReference type="Proteomes" id="UP000014411">
    <property type="component" value="Unassembled WGS sequence"/>
</dbReference>
<evidence type="ECO:0000313" key="1">
    <source>
        <dbReference type="EMBL" id="EPE96132.1"/>
    </source>
</evidence>
<reference evidence="1 2" key="1">
    <citation type="journal article" date="2012" name="J. Bacteriol.">
        <title>Genome sequence of Rhizobium grahamii CCGE502, a broad-host-range symbiont with low nodulation competitiveness in Phaseolus vulgaris.</title>
        <authorList>
            <person name="Althabegoiti M.J."/>
            <person name="Lozano L."/>
            <person name="Torres-Tejerizo G."/>
            <person name="Ormeno-Orrillo E."/>
            <person name="Rogel M.A."/>
            <person name="Gonzalez V."/>
            <person name="Martinez-Romero E."/>
        </authorList>
    </citation>
    <scope>NUCLEOTIDE SEQUENCE [LARGE SCALE GENOMIC DNA]</scope>
    <source>
        <strain evidence="1 2">CCGE 502</strain>
    </source>
</reference>
<keyword evidence="1" id="KW-0575">Peroxidase</keyword>
<dbReference type="GO" id="GO:0004601">
    <property type="term" value="F:peroxidase activity"/>
    <property type="evidence" value="ECO:0007669"/>
    <property type="project" value="UniProtKB-KW"/>
</dbReference>
<dbReference type="InterPro" id="IPR029032">
    <property type="entry name" value="AhpD-like"/>
</dbReference>
<accession>S3HBN9</accession>
<organism evidence="1 2">
    <name type="scientific">Rhizobium grahamii CCGE 502</name>
    <dbReference type="NCBI Taxonomy" id="990285"/>
    <lineage>
        <taxon>Bacteria</taxon>
        <taxon>Pseudomonadati</taxon>
        <taxon>Pseudomonadota</taxon>
        <taxon>Alphaproteobacteria</taxon>
        <taxon>Hyphomicrobiales</taxon>
        <taxon>Rhizobiaceae</taxon>
        <taxon>Rhizobium/Agrobacterium group</taxon>
        <taxon>Rhizobium</taxon>
    </lineage>
</organism>
<sequence>MTRVTLHPSIEAAPEAARPTLEAIKKQMGGVPNVFRMMANSPAVL</sequence>
<evidence type="ECO:0000313" key="2">
    <source>
        <dbReference type="Proteomes" id="UP000014411"/>
    </source>
</evidence>
<dbReference type="EMBL" id="AEYE02000028">
    <property type="protein sequence ID" value="EPE96132.1"/>
    <property type="molecule type" value="Genomic_DNA"/>
</dbReference>
<dbReference type="AlphaFoldDB" id="S3HBN9"/>
<name>S3HBN9_9HYPH</name>
<gene>
    <name evidence="1" type="ORF">RGCCGE502_21885</name>
</gene>
<protein>
    <submittedName>
        <fullName evidence="1">Alkylhydroperoxidase</fullName>
    </submittedName>
</protein>
<dbReference type="Gene3D" id="1.20.1290.10">
    <property type="entry name" value="AhpD-like"/>
    <property type="match status" value="1"/>
</dbReference>
<dbReference type="STRING" id="990285.RGCCGE502_21885"/>
<dbReference type="SUPFAM" id="SSF69118">
    <property type="entry name" value="AhpD-like"/>
    <property type="match status" value="1"/>
</dbReference>
<dbReference type="HOGENOM" id="CLU_3204405_0_0_5"/>